<proteinExistence type="predicted"/>
<dbReference type="EMBL" id="HBGU01078808">
    <property type="protein sequence ID" value="CAD9545252.1"/>
    <property type="molecule type" value="Transcribed_RNA"/>
</dbReference>
<name>A0A7S2JE13_9EUKA</name>
<dbReference type="AlphaFoldDB" id="A0A7S2JE13"/>
<sequence length="118" mass="12553">MSYHTINEASRCSQATSNRWRDGRACRAHLRDHLPQATLPLLTAPEDRSATGWIAGGGTTLGKGRCVELPRHLCDGCDVAVGAQLGHSLLQSQVSIHQAAGGESWAKKAGLDPLGEEL</sequence>
<gene>
    <name evidence="2" type="ORF">CBRE1094_LOCUS42990</name>
</gene>
<feature type="region of interest" description="Disordered" evidence="1">
    <location>
        <begin position="99"/>
        <end position="118"/>
    </location>
</feature>
<evidence type="ECO:0000313" key="2">
    <source>
        <dbReference type="EMBL" id="CAD9545252.1"/>
    </source>
</evidence>
<reference evidence="2" key="1">
    <citation type="submission" date="2021-01" db="EMBL/GenBank/DDBJ databases">
        <authorList>
            <person name="Corre E."/>
            <person name="Pelletier E."/>
            <person name="Niang G."/>
            <person name="Scheremetjew M."/>
            <person name="Finn R."/>
            <person name="Kale V."/>
            <person name="Holt S."/>
            <person name="Cochrane G."/>
            <person name="Meng A."/>
            <person name="Brown T."/>
            <person name="Cohen L."/>
        </authorList>
    </citation>
    <scope>NUCLEOTIDE SEQUENCE</scope>
    <source>
        <strain evidence="2">UTEX LB 985</strain>
    </source>
</reference>
<organism evidence="2">
    <name type="scientific">Haptolina brevifila</name>
    <dbReference type="NCBI Taxonomy" id="156173"/>
    <lineage>
        <taxon>Eukaryota</taxon>
        <taxon>Haptista</taxon>
        <taxon>Haptophyta</taxon>
        <taxon>Prymnesiophyceae</taxon>
        <taxon>Prymnesiales</taxon>
        <taxon>Prymnesiaceae</taxon>
        <taxon>Haptolina</taxon>
    </lineage>
</organism>
<evidence type="ECO:0000256" key="1">
    <source>
        <dbReference type="SAM" id="MobiDB-lite"/>
    </source>
</evidence>
<accession>A0A7S2JE13</accession>
<protein>
    <submittedName>
        <fullName evidence="2">Uncharacterized protein</fullName>
    </submittedName>
</protein>